<organism evidence="3 4">
    <name type="scientific">Streptomyces hintoniae</name>
    <dbReference type="NCBI Taxonomy" id="3075521"/>
    <lineage>
        <taxon>Bacteria</taxon>
        <taxon>Bacillati</taxon>
        <taxon>Actinomycetota</taxon>
        <taxon>Actinomycetes</taxon>
        <taxon>Kitasatosporales</taxon>
        <taxon>Streptomycetaceae</taxon>
        <taxon>Streptomyces</taxon>
    </lineage>
</organism>
<keyword evidence="4" id="KW-1185">Reference proteome</keyword>
<dbReference type="Proteomes" id="UP001180489">
    <property type="component" value="Unassembled WGS sequence"/>
</dbReference>
<proteinExistence type="predicted"/>
<comment type="caution">
    <text evidence="3">The sequence shown here is derived from an EMBL/GenBank/DDBJ whole genome shotgun (WGS) entry which is preliminary data.</text>
</comment>
<name>A0ABU2UI90_9ACTN</name>
<feature type="compositionally biased region" description="Pro residues" evidence="1">
    <location>
        <begin position="32"/>
        <end position="60"/>
    </location>
</feature>
<sequence>MTTDRPVIPTRIIPAGAPLPARPPEAGEIPPWRAPQPAPPAAPPPPPPPAPVTPTAPPPPPLPAAVVHHVHQVVLVPPEDPPPPRLWARLWDALVTWRLLGAVLLALLPWLEGRSPVGAWGHTVHQVRVEAGILAAYVTASLAVALAWLWDRQTKHRRFLPRFAFVTALLGGLGVLSWLDPLTLLTGVTR</sequence>
<accession>A0ABU2UI90</accession>
<dbReference type="RefSeq" id="WP_311635062.1">
    <property type="nucleotide sequence ID" value="NZ_JAVRFF010000012.1"/>
</dbReference>
<feature type="transmembrane region" description="Helical" evidence="2">
    <location>
        <begin position="131"/>
        <end position="150"/>
    </location>
</feature>
<reference evidence="3" key="1">
    <citation type="submission" date="2024-05" db="EMBL/GenBank/DDBJ databases">
        <title>30 novel species of actinomycetes from the DSMZ collection.</title>
        <authorList>
            <person name="Nouioui I."/>
        </authorList>
    </citation>
    <scope>NUCLEOTIDE SEQUENCE</scope>
    <source>
        <strain evidence="3">DSM 41014</strain>
    </source>
</reference>
<feature type="transmembrane region" description="Helical" evidence="2">
    <location>
        <begin position="159"/>
        <end position="179"/>
    </location>
</feature>
<keyword evidence="2" id="KW-0812">Transmembrane</keyword>
<keyword evidence="2" id="KW-1133">Transmembrane helix</keyword>
<feature type="transmembrane region" description="Helical" evidence="2">
    <location>
        <begin position="90"/>
        <end position="111"/>
    </location>
</feature>
<dbReference type="EMBL" id="JAVRFF010000012">
    <property type="protein sequence ID" value="MDT0472988.1"/>
    <property type="molecule type" value="Genomic_DNA"/>
</dbReference>
<evidence type="ECO:0000256" key="2">
    <source>
        <dbReference type="SAM" id="Phobius"/>
    </source>
</evidence>
<protein>
    <submittedName>
        <fullName evidence="3">Uncharacterized protein</fullName>
    </submittedName>
</protein>
<keyword evidence="2" id="KW-0472">Membrane</keyword>
<gene>
    <name evidence="3" type="ORF">RM863_12725</name>
</gene>
<evidence type="ECO:0000313" key="4">
    <source>
        <dbReference type="Proteomes" id="UP001180489"/>
    </source>
</evidence>
<evidence type="ECO:0000313" key="3">
    <source>
        <dbReference type="EMBL" id="MDT0472988.1"/>
    </source>
</evidence>
<feature type="region of interest" description="Disordered" evidence="1">
    <location>
        <begin position="1"/>
        <end position="60"/>
    </location>
</feature>
<evidence type="ECO:0000256" key="1">
    <source>
        <dbReference type="SAM" id="MobiDB-lite"/>
    </source>
</evidence>